<dbReference type="NCBIfam" id="TIGR04368">
    <property type="entry name" value="Glu_2_3_NH3_mut"/>
    <property type="match status" value="1"/>
</dbReference>
<dbReference type="SFLD" id="SFLDF00290">
    <property type="entry name" value="glutamate_2_3-aminomutase"/>
    <property type="match status" value="1"/>
</dbReference>
<dbReference type="InterPro" id="IPR007197">
    <property type="entry name" value="rSAM"/>
</dbReference>
<reference evidence="12 13" key="2">
    <citation type="journal article" date="2012" name="Stand. Genomic Sci.">
        <title>Complete genome sequence of the sulfate-reducing firmicute Desulfotomaculum ruminis type strain (DL(T)).</title>
        <authorList>
            <person name="Spring S."/>
            <person name="Visser M."/>
            <person name="Lu M."/>
            <person name="Copeland A."/>
            <person name="Lapidus A."/>
            <person name="Lucas S."/>
            <person name="Cheng J.F."/>
            <person name="Han C."/>
            <person name="Tapia R."/>
            <person name="Goodwin L.A."/>
            <person name="Pitluck S."/>
            <person name="Ivanova N."/>
            <person name="Land M."/>
            <person name="Hauser L."/>
            <person name="Larimer F."/>
            <person name="Rohde M."/>
            <person name="Goker M."/>
            <person name="Detter J.C."/>
            <person name="Kyrpides N.C."/>
            <person name="Woyke T."/>
            <person name="Schaap P.J."/>
            <person name="Plugge C.M."/>
            <person name="Muyzer G."/>
            <person name="Kuever J."/>
            <person name="Pereira I.A."/>
            <person name="Parshina S.N."/>
            <person name="Bernier-Latmani R."/>
            <person name="Stams A.J."/>
            <person name="Klenk H.P."/>
        </authorList>
    </citation>
    <scope>NUCLEOTIDE SEQUENCE [LARGE SCALE GENOMIC DNA]</scope>
    <source>
        <strain evidence="13">ATCC 23193 / DSM 2154 / NCIB 8452 / DL</strain>
    </source>
</reference>
<dbReference type="SFLD" id="SFLDS00029">
    <property type="entry name" value="Radical_SAM"/>
    <property type="match status" value="1"/>
</dbReference>
<dbReference type="EC" id="5.4.3.2" evidence="12"/>
<name>F6DSC3_DESRL</name>
<dbReference type="GO" id="GO:0046872">
    <property type="term" value="F:metal ion binding"/>
    <property type="evidence" value="ECO:0007669"/>
    <property type="project" value="UniProtKB-KW"/>
</dbReference>
<dbReference type="Gene3D" id="6.10.140.1170">
    <property type="match status" value="1"/>
</dbReference>
<dbReference type="SUPFAM" id="SSF102114">
    <property type="entry name" value="Radical SAM enzymes"/>
    <property type="match status" value="1"/>
</dbReference>
<dbReference type="PANTHER" id="PTHR30538">
    <property type="entry name" value="LYSINE 2,3-AMINOMUTASE-RELATED"/>
    <property type="match status" value="1"/>
</dbReference>
<dbReference type="InterPro" id="IPR058240">
    <property type="entry name" value="rSAM_sf"/>
</dbReference>
<dbReference type="EMBL" id="CP002780">
    <property type="protein sequence ID" value="AEG59902.1"/>
    <property type="molecule type" value="Genomic_DNA"/>
</dbReference>
<dbReference type="AlphaFoldDB" id="F6DSC3"/>
<dbReference type="STRING" id="696281.Desru_1637"/>
<evidence type="ECO:0000313" key="12">
    <source>
        <dbReference type="EMBL" id="AEG59902.1"/>
    </source>
</evidence>
<dbReference type="CDD" id="cd01335">
    <property type="entry name" value="Radical_SAM"/>
    <property type="match status" value="1"/>
</dbReference>
<keyword evidence="5 10" id="KW-0663">Pyridoxal phosphate</keyword>
<evidence type="ECO:0000256" key="9">
    <source>
        <dbReference type="PIRSR" id="PIRSR004911-1"/>
    </source>
</evidence>
<dbReference type="SFLD" id="SFLDG01070">
    <property type="entry name" value="PLP-dependent"/>
    <property type="match status" value="1"/>
</dbReference>
<gene>
    <name evidence="12" type="ordered locus">Desru_1637</name>
</gene>
<keyword evidence="4 9" id="KW-0479">Metal-binding</keyword>
<dbReference type="InterPro" id="IPR003739">
    <property type="entry name" value="Lys_aminomutase/Glu_NH3_mut"/>
</dbReference>
<dbReference type="InterPro" id="IPR025895">
    <property type="entry name" value="LAM_C_dom"/>
</dbReference>
<dbReference type="InterPro" id="IPR013785">
    <property type="entry name" value="Aldolase_TIM"/>
</dbReference>
<keyword evidence="6" id="KW-0408">Iron</keyword>
<evidence type="ECO:0000313" key="13">
    <source>
        <dbReference type="Proteomes" id="UP000009234"/>
    </source>
</evidence>
<comment type="cofactor">
    <cofactor evidence="1 10">
        <name>pyridoxal 5'-phosphate</name>
        <dbReference type="ChEBI" id="CHEBI:597326"/>
    </cofactor>
</comment>
<organism evidence="12 13">
    <name type="scientific">Desulforamulus ruminis (strain ATCC 23193 / DSM 2154 / NCIMB 8452 / DL)</name>
    <name type="common">Desulfotomaculum ruminis</name>
    <dbReference type="NCBI Taxonomy" id="696281"/>
    <lineage>
        <taxon>Bacteria</taxon>
        <taxon>Bacillati</taxon>
        <taxon>Bacillota</taxon>
        <taxon>Clostridia</taxon>
        <taxon>Eubacteriales</taxon>
        <taxon>Peptococcaceae</taxon>
        <taxon>Desulforamulus</taxon>
    </lineage>
</organism>
<dbReference type="GO" id="GO:0051539">
    <property type="term" value="F:4 iron, 4 sulfur cluster binding"/>
    <property type="evidence" value="ECO:0007669"/>
    <property type="project" value="UniProtKB-KW"/>
</dbReference>
<reference evidence="13" key="1">
    <citation type="submission" date="2011-05" db="EMBL/GenBank/DDBJ databases">
        <title>Complete sequence of Desulfotomaculum ruminis DSM 2154.</title>
        <authorList>
            <person name="Lucas S."/>
            <person name="Copeland A."/>
            <person name="Lapidus A."/>
            <person name="Cheng J.-F."/>
            <person name="Goodwin L."/>
            <person name="Pitluck S."/>
            <person name="Lu M."/>
            <person name="Detter J.C."/>
            <person name="Han C."/>
            <person name="Tapia R."/>
            <person name="Land M."/>
            <person name="Hauser L."/>
            <person name="Kyrpides N."/>
            <person name="Ivanova N."/>
            <person name="Mikhailova N."/>
            <person name="Pagani I."/>
            <person name="Stams A.J.M."/>
            <person name="Plugge C.M."/>
            <person name="Muyzer G."/>
            <person name="Kuever J."/>
            <person name="Parshina S.N."/>
            <person name="Ivanova A.E."/>
            <person name="Nazina T.N."/>
            <person name="Brambilla E."/>
            <person name="Spring S."/>
            <person name="Klenk H.-P."/>
            <person name="Woyke T."/>
        </authorList>
    </citation>
    <scope>NUCLEOTIDE SEQUENCE [LARGE SCALE GENOMIC DNA]</scope>
    <source>
        <strain evidence="13">ATCC 23193 / DSM 2154 / NCIB 8452 / DL</strain>
    </source>
</reference>
<evidence type="ECO:0000256" key="5">
    <source>
        <dbReference type="ARBA" id="ARBA00022898"/>
    </source>
</evidence>
<accession>F6DSC3</accession>
<keyword evidence="13" id="KW-1185">Reference proteome</keyword>
<evidence type="ECO:0000256" key="3">
    <source>
        <dbReference type="ARBA" id="ARBA00022691"/>
    </source>
</evidence>
<feature type="binding site" evidence="9">
    <location>
        <position position="180"/>
    </location>
    <ligand>
        <name>[4Fe-4S] cluster</name>
        <dbReference type="ChEBI" id="CHEBI:49883"/>
        <note>4Fe-4S-S-AdoMet</note>
    </ligand>
</feature>
<evidence type="ECO:0000256" key="7">
    <source>
        <dbReference type="ARBA" id="ARBA00023014"/>
    </source>
</evidence>
<sequence>MSVKMWQDEQQLEWEKRDIALRRAAELKDQITEYLEQKKSIPDGFEIQGEYTKAKSELLEYFNATEEQWNDWRWQMANRIRDVRILSRLVRLESDEFNDIEKVGRQFRWAVSPYYLALAIAGGKEGPVWRQAIPSGLEILDRYGKEDPMGEEFTSPAAGITRRYPDRLIINVTNQCAMYCRHCQRRRNIGDIDVHKPRQVLEASLRYIRENPEIRDVLITGGDALLLSNKQLDWLLTELDNIPHVEIKRIGSRIPVTMPQRVTSQLCSVLEKHPPIYMNTQFNHPLEVTPEAKKACDMLIKAGVVLGNQAVLLKDINNDPHVMKRLNHSLLRIRVKPYYIFHAKAVKGTRHFITGVQDGINIMEQLRGFTSGLAVPTYIINAPNGYGKTPILPQYILENKNDHVTIRTWEKRVIPYSVSG</sequence>
<protein>
    <submittedName>
        <fullName evidence="12">Lysine 2,3-aminomutase YodO family protein</fullName>
        <ecNumber evidence="12">5.4.3.2</ecNumber>
    </submittedName>
</protein>
<feature type="binding site" evidence="9">
    <location>
        <position position="183"/>
    </location>
    <ligand>
        <name>[4Fe-4S] cluster</name>
        <dbReference type="ChEBI" id="CHEBI:49883"/>
        <note>4Fe-4S-S-AdoMet</note>
    </ligand>
</feature>
<dbReference type="NCBIfam" id="TIGR00238">
    <property type="entry name" value="KamA family radical SAM protein"/>
    <property type="match status" value="1"/>
</dbReference>
<dbReference type="KEGG" id="dru:Desru_1637"/>
<evidence type="ECO:0000256" key="4">
    <source>
        <dbReference type="ARBA" id="ARBA00022723"/>
    </source>
</evidence>
<evidence type="ECO:0000256" key="6">
    <source>
        <dbReference type="ARBA" id="ARBA00023004"/>
    </source>
</evidence>
<keyword evidence="7 9" id="KW-0411">Iron-sulfur</keyword>
<evidence type="ECO:0000256" key="8">
    <source>
        <dbReference type="ARBA" id="ARBA00023235"/>
    </source>
</evidence>
<keyword evidence="3" id="KW-0949">S-adenosyl-L-methionine</keyword>
<dbReference type="Gene3D" id="3.20.20.70">
    <property type="entry name" value="Aldolase class I"/>
    <property type="match status" value="1"/>
</dbReference>
<evidence type="ECO:0000256" key="2">
    <source>
        <dbReference type="ARBA" id="ARBA00022485"/>
    </source>
</evidence>
<dbReference type="PIRSF" id="PIRSF004911">
    <property type="entry name" value="DUF160"/>
    <property type="match status" value="1"/>
</dbReference>
<dbReference type="Proteomes" id="UP000009234">
    <property type="component" value="Chromosome"/>
</dbReference>
<dbReference type="OrthoDB" id="9768064at2"/>
<dbReference type="RefSeq" id="WP_013841669.1">
    <property type="nucleotide sequence ID" value="NC_015589.1"/>
</dbReference>
<evidence type="ECO:0000256" key="10">
    <source>
        <dbReference type="PIRSR" id="PIRSR603739-50"/>
    </source>
</evidence>
<feature type="domain" description="Radical SAM core" evidence="11">
    <location>
        <begin position="162"/>
        <end position="383"/>
    </location>
</feature>
<dbReference type="PROSITE" id="PS51918">
    <property type="entry name" value="RADICAL_SAM"/>
    <property type="match status" value="1"/>
</dbReference>
<dbReference type="Pfam" id="PF12544">
    <property type="entry name" value="LAM_C"/>
    <property type="match status" value="1"/>
</dbReference>
<evidence type="ECO:0000259" key="11">
    <source>
        <dbReference type="PROSITE" id="PS51918"/>
    </source>
</evidence>
<evidence type="ECO:0000256" key="1">
    <source>
        <dbReference type="ARBA" id="ARBA00001933"/>
    </source>
</evidence>
<proteinExistence type="predicted"/>
<dbReference type="HOGENOM" id="CLU_032161_0_1_9"/>
<feature type="modified residue" description="N6-(pyridoxal phosphate)lysine" evidence="10">
    <location>
        <position position="388"/>
    </location>
</feature>
<dbReference type="Pfam" id="PF04055">
    <property type="entry name" value="Radical_SAM"/>
    <property type="match status" value="1"/>
</dbReference>
<dbReference type="eggNOG" id="COG1509">
    <property type="taxonomic scope" value="Bacteria"/>
</dbReference>
<keyword evidence="8 12" id="KW-0413">Isomerase</keyword>
<dbReference type="PANTHER" id="PTHR30538:SF1">
    <property type="entry name" value="L-LYSINE 2,3-AMINOMUTASE"/>
    <property type="match status" value="1"/>
</dbReference>
<feature type="binding site" evidence="9">
    <location>
        <position position="176"/>
    </location>
    <ligand>
        <name>[4Fe-4S] cluster</name>
        <dbReference type="ChEBI" id="CHEBI:49883"/>
        <note>4Fe-4S-S-AdoMet</note>
    </ligand>
</feature>
<keyword evidence="2 9" id="KW-0004">4Fe-4S</keyword>
<dbReference type="InterPro" id="IPR030801">
    <property type="entry name" value="Glu_2_3_NH3_mut"/>
</dbReference>
<dbReference type="GO" id="GO:0050066">
    <property type="term" value="F:L-lysine 2,3-aminomutase activity"/>
    <property type="evidence" value="ECO:0007669"/>
    <property type="project" value="UniProtKB-EC"/>
</dbReference>